<accession>K5WEF5</accession>
<protein>
    <submittedName>
        <fullName evidence="1">Uncharacterized protein</fullName>
    </submittedName>
</protein>
<evidence type="ECO:0000313" key="2">
    <source>
        <dbReference type="Proteomes" id="UP000008370"/>
    </source>
</evidence>
<dbReference type="OrthoDB" id="2802668at2759"/>
<dbReference type="HOGENOM" id="CLU_834466_0_0_1"/>
<organism evidence="1 2">
    <name type="scientific">Phanerochaete carnosa (strain HHB-10118-sp)</name>
    <name type="common">White-rot fungus</name>
    <name type="synonym">Peniophora carnosa</name>
    <dbReference type="NCBI Taxonomy" id="650164"/>
    <lineage>
        <taxon>Eukaryota</taxon>
        <taxon>Fungi</taxon>
        <taxon>Dikarya</taxon>
        <taxon>Basidiomycota</taxon>
        <taxon>Agaricomycotina</taxon>
        <taxon>Agaricomycetes</taxon>
        <taxon>Polyporales</taxon>
        <taxon>Phanerochaetaceae</taxon>
        <taxon>Phanerochaete</taxon>
    </lineage>
</organism>
<dbReference type="KEGG" id="pco:PHACADRAFT_251103"/>
<dbReference type="GeneID" id="18915123"/>
<proteinExistence type="predicted"/>
<dbReference type="AlphaFoldDB" id="K5WEF5"/>
<evidence type="ECO:0000313" key="1">
    <source>
        <dbReference type="EMBL" id="EKM57444.1"/>
    </source>
</evidence>
<reference evidence="1 2" key="1">
    <citation type="journal article" date="2012" name="BMC Genomics">
        <title>Comparative genomics of the white-rot fungi, Phanerochaete carnosa and P. chrysosporium, to elucidate the genetic basis of the distinct wood types they colonize.</title>
        <authorList>
            <person name="Suzuki H."/>
            <person name="MacDonald J."/>
            <person name="Syed K."/>
            <person name="Salamov A."/>
            <person name="Hori C."/>
            <person name="Aerts A."/>
            <person name="Henrissat B."/>
            <person name="Wiebenga A."/>
            <person name="vanKuyk P.A."/>
            <person name="Barry K."/>
            <person name="Lindquist E."/>
            <person name="LaButti K."/>
            <person name="Lapidus A."/>
            <person name="Lucas S."/>
            <person name="Coutinho P."/>
            <person name="Gong Y."/>
            <person name="Samejima M."/>
            <person name="Mahadevan R."/>
            <person name="Abou-Zaid M."/>
            <person name="de Vries R.P."/>
            <person name="Igarashi K."/>
            <person name="Yadav J.S."/>
            <person name="Grigoriev I.V."/>
            <person name="Master E.R."/>
        </authorList>
    </citation>
    <scope>NUCLEOTIDE SEQUENCE [LARGE SCALE GENOMIC DNA]</scope>
    <source>
        <strain evidence="1 2">HHB-10118-sp</strain>
    </source>
</reference>
<dbReference type="EMBL" id="JH930470">
    <property type="protein sequence ID" value="EKM57444.1"/>
    <property type="molecule type" value="Genomic_DNA"/>
</dbReference>
<gene>
    <name evidence="1" type="ORF">PHACADRAFT_251103</name>
</gene>
<name>K5WEF5_PHACS</name>
<keyword evidence="2" id="KW-1185">Reference proteome</keyword>
<dbReference type="InParanoid" id="K5WEF5"/>
<sequence length="333" mass="37200">MSTLRPALPSEVIHAIVSTTIARYVDDLIFGSLSTANTETEPIDQTSNPVTSLLAVSYQFRQVTLNVLSKAFALPLCKEGLWRLEQKPWTKIKSVRRSWTWGPTPESHRSQLAELLGRMGTPESPVLCVYLAIHAINQLALHQDLRSPALRGGHFGVIGILLLFRSELNHQYAKCPPAFQEVLFPRLEACSLRNDISRFYEASVKWIANTWNRLKQYAPYVVANEATVELLELFDSILRDATVMVFKVQDIDKLLLRSWSYSIPADTAIGVERLTTWHALFDEIANWDGPGASLPALQGAAKELRDNYRVRLDGLGAPQASHPDAQAIDAANQ</sequence>
<dbReference type="Proteomes" id="UP000008370">
    <property type="component" value="Unassembled WGS sequence"/>
</dbReference>
<dbReference type="RefSeq" id="XP_007392796.1">
    <property type="nucleotide sequence ID" value="XM_007392734.1"/>
</dbReference>